<dbReference type="InterPro" id="IPR019734">
    <property type="entry name" value="TPR_rpt"/>
</dbReference>
<feature type="repeat" description="TPR" evidence="1">
    <location>
        <begin position="329"/>
        <end position="362"/>
    </location>
</feature>
<dbReference type="AlphaFoldDB" id="A0A9D1M8M4"/>
<dbReference type="SUPFAM" id="SSF48452">
    <property type="entry name" value="TPR-like"/>
    <property type="match status" value="1"/>
</dbReference>
<reference evidence="2" key="2">
    <citation type="journal article" date="2021" name="PeerJ">
        <title>Extensive microbial diversity within the chicken gut microbiome revealed by metagenomics and culture.</title>
        <authorList>
            <person name="Gilroy R."/>
            <person name="Ravi A."/>
            <person name="Getino M."/>
            <person name="Pursley I."/>
            <person name="Horton D.L."/>
            <person name="Alikhan N.F."/>
            <person name="Baker D."/>
            <person name="Gharbi K."/>
            <person name="Hall N."/>
            <person name="Watson M."/>
            <person name="Adriaenssens E.M."/>
            <person name="Foster-Nyarko E."/>
            <person name="Jarju S."/>
            <person name="Secka A."/>
            <person name="Antonio M."/>
            <person name="Oren A."/>
            <person name="Chaudhuri R.R."/>
            <person name="La Ragione R."/>
            <person name="Hildebrand F."/>
            <person name="Pallen M.J."/>
        </authorList>
    </citation>
    <scope>NUCLEOTIDE SEQUENCE</scope>
    <source>
        <strain evidence="2">CHK158-818</strain>
    </source>
</reference>
<reference evidence="2" key="1">
    <citation type="submission" date="2020-10" db="EMBL/GenBank/DDBJ databases">
        <authorList>
            <person name="Gilroy R."/>
        </authorList>
    </citation>
    <scope>NUCLEOTIDE SEQUENCE</scope>
    <source>
        <strain evidence="2">CHK158-818</strain>
    </source>
</reference>
<dbReference type="PROSITE" id="PS50005">
    <property type="entry name" value="TPR"/>
    <property type="match status" value="1"/>
</dbReference>
<sequence>MKFLQVLLVPIFALFLLFPAKAQKGIESGTPFGLGEDSVTCVENLRMFSTYAKNGAFKEAAEFWEKVYAECPASSRNIYLYGVEIIKKQIEEEKDPAKRDALIDRLMEVYDNRIKYFGDDERFPTSWILGNKSRDYIFYRKEEIDARMVYGWLKESVYGQKEASSPDILSYFVQISNRLMKEDTVITAEEFKYNYQLSCDYLDEALARATDGTNAQYIKQIQDILAYVYLSSGVASSDTVQQMLSAQVEIHKQDTAFLKKTISLLQAIKQQELPVYQNAVDYLSALIPSAESFSKRALKAYKENNYSEAISLYEKAYDMVDTAYIKQRAEYLYRIAAIYAVQHDYINARKILMKAIAENPHYGNSYILLAKIYVDDAHNIYPEDAVLQQTVYYLAVDKLEKAKEMDESVTEEADSLINNYSGKFPSEKDIFMHMDLGKGKTITIGGWIQEKTVVR</sequence>
<proteinExistence type="predicted"/>
<organism evidence="2 3">
    <name type="scientific">Candidatus Gallibacteroides avistercoris</name>
    <dbReference type="NCBI Taxonomy" id="2840833"/>
    <lineage>
        <taxon>Bacteria</taxon>
        <taxon>Pseudomonadati</taxon>
        <taxon>Bacteroidota</taxon>
        <taxon>Bacteroidia</taxon>
        <taxon>Bacteroidales</taxon>
        <taxon>Bacteroidaceae</taxon>
        <taxon>Bacteroidaceae incertae sedis</taxon>
        <taxon>Candidatus Gallibacteroides</taxon>
    </lineage>
</organism>
<dbReference type="Gene3D" id="1.25.40.10">
    <property type="entry name" value="Tetratricopeptide repeat domain"/>
    <property type="match status" value="1"/>
</dbReference>
<dbReference type="SMART" id="SM00028">
    <property type="entry name" value="TPR"/>
    <property type="match status" value="2"/>
</dbReference>
<accession>A0A9D1M8M4</accession>
<evidence type="ECO:0008006" key="4">
    <source>
        <dbReference type="Google" id="ProtNLM"/>
    </source>
</evidence>
<name>A0A9D1M8M4_9BACT</name>
<dbReference type="Proteomes" id="UP000824112">
    <property type="component" value="Unassembled WGS sequence"/>
</dbReference>
<dbReference type="InterPro" id="IPR011990">
    <property type="entry name" value="TPR-like_helical_dom_sf"/>
</dbReference>
<gene>
    <name evidence="2" type="ORF">IAB03_08735</name>
</gene>
<comment type="caution">
    <text evidence="2">The sequence shown here is derived from an EMBL/GenBank/DDBJ whole genome shotgun (WGS) entry which is preliminary data.</text>
</comment>
<keyword evidence="1" id="KW-0802">TPR repeat</keyword>
<dbReference type="EMBL" id="DVNA01000198">
    <property type="protein sequence ID" value="HIU55873.1"/>
    <property type="molecule type" value="Genomic_DNA"/>
</dbReference>
<evidence type="ECO:0000313" key="3">
    <source>
        <dbReference type="Proteomes" id="UP000824112"/>
    </source>
</evidence>
<evidence type="ECO:0000256" key="1">
    <source>
        <dbReference type="PROSITE-ProRule" id="PRU00339"/>
    </source>
</evidence>
<protein>
    <recommendedName>
        <fullName evidence="4">Tetratricopeptide repeat protein</fullName>
    </recommendedName>
</protein>
<evidence type="ECO:0000313" key="2">
    <source>
        <dbReference type="EMBL" id="HIU55873.1"/>
    </source>
</evidence>